<dbReference type="InParanoid" id="A0A401GST0"/>
<keyword evidence="1" id="KW-1133">Transmembrane helix</keyword>
<feature type="transmembrane region" description="Helical" evidence="1">
    <location>
        <begin position="52"/>
        <end position="74"/>
    </location>
</feature>
<gene>
    <name evidence="2" type="ORF">SCP_0704160</name>
</gene>
<keyword evidence="1" id="KW-0472">Membrane</keyword>
<keyword evidence="1" id="KW-0812">Transmembrane</keyword>
<feature type="transmembrane region" description="Helical" evidence="1">
    <location>
        <begin position="27"/>
        <end position="46"/>
    </location>
</feature>
<name>A0A401GST0_9APHY</name>
<dbReference type="Proteomes" id="UP000287166">
    <property type="component" value="Unassembled WGS sequence"/>
</dbReference>
<evidence type="ECO:0000313" key="2">
    <source>
        <dbReference type="EMBL" id="GBE85230.1"/>
    </source>
</evidence>
<protein>
    <submittedName>
        <fullName evidence="2">Uncharacterized protein</fullName>
    </submittedName>
</protein>
<dbReference type="GeneID" id="38782147"/>
<evidence type="ECO:0000256" key="1">
    <source>
        <dbReference type="SAM" id="Phobius"/>
    </source>
</evidence>
<comment type="caution">
    <text evidence="2">The sequence shown here is derived from an EMBL/GenBank/DDBJ whole genome shotgun (WGS) entry which is preliminary data.</text>
</comment>
<reference evidence="2 3" key="1">
    <citation type="journal article" date="2018" name="Sci. Rep.">
        <title>Genome sequence of the cauliflower mushroom Sparassis crispa (Hanabiratake) and its association with beneficial usage.</title>
        <authorList>
            <person name="Kiyama R."/>
            <person name="Furutani Y."/>
            <person name="Kawaguchi K."/>
            <person name="Nakanishi T."/>
        </authorList>
    </citation>
    <scope>NUCLEOTIDE SEQUENCE [LARGE SCALE GENOMIC DNA]</scope>
</reference>
<proteinExistence type="predicted"/>
<sequence length="140" mass="15930">MSLSNTKMPRSQETFYRRSYEGEAANLVLRSVVFPAFVLLSSYVSLQSVVGNALHCLVLYSEACMFGYWIYLLLLDSWQDSHLFQYTKAVLSNTAVVDGSPVPVQLIDLGLRILNKNWRRPHFANSETLPQLALRYLPAQ</sequence>
<accession>A0A401GST0</accession>
<evidence type="ECO:0000313" key="3">
    <source>
        <dbReference type="Proteomes" id="UP000287166"/>
    </source>
</evidence>
<dbReference type="EMBL" id="BFAD01000007">
    <property type="protein sequence ID" value="GBE85230.1"/>
    <property type="molecule type" value="Genomic_DNA"/>
</dbReference>
<keyword evidence="3" id="KW-1185">Reference proteome</keyword>
<dbReference type="RefSeq" id="XP_027616143.1">
    <property type="nucleotide sequence ID" value="XM_027760342.1"/>
</dbReference>
<organism evidence="2 3">
    <name type="scientific">Sparassis crispa</name>
    <dbReference type="NCBI Taxonomy" id="139825"/>
    <lineage>
        <taxon>Eukaryota</taxon>
        <taxon>Fungi</taxon>
        <taxon>Dikarya</taxon>
        <taxon>Basidiomycota</taxon>
        <taxon>Agaricomycotina</taxon>
        <taxon>Agaricomycetes</taxon>
        <taxon>Polyporales</taxon>
        <taxon>Sparassidaceae</taxon>
        <taxon>Sparassis</taxon>
    </lineage>
</organism>
<dbReference type="AlphaFoldDB" id="A0A401GST0"/>